<dbReference type="EMBL" id="BLXX01000014">
    <property type="protein sequence ID" value="GFO61444.1"/>
    <property type="molecule type" value="Genomic_DNA"/>
</dbReference>
<dbReference type="RefSeq" id="WP_246399873.1">
    <property type="nucleotide sequence ID" value="NZ_BLXX01000014.1"/>
</dbReference>
<evidence type="ECO:0000313" key="1">
    <source>
        <dbReference type="EMBL" id="GFO61444.1"/>
    </source>
</evidence>
<organism evidence="1 2">
    <name type="scientific">Geomonas silvestris</name>
    <dbReference type="NCBI Taxonomy" id="2740184"/>
    <lineage>
        <taxon>Bacteria</taxon>
        <taxon>Pseudomonadati</taxon>
        <taxon>Thermodesulfobacteriota</taxon>
        <taxon>Desulfuromonadia</taxon>
        <taxon>Geobacterales</taxon>
        <taxon>Geobacteraceae</taxon>
        <taxon>Geomonas</taxon>
    </lineage>
</organism>
<gene>
    <name evidence="1" type="ORF">GMST_37690</name>
</gene>
<proteinExistence type="predicted"/>
<dbReference type="AlphaFoldDB" id="A0A6V8MND2"/>
<keyword evidence="2" id="KW-1185">Reference proteome</keyword>
<accession>A0A6V8MND2</accession>
<sequence>MDNQYRIINQCLQLLKQSEMPTIKKLRVEIQLIQMKRLLLNDALPSEVRSGSCGEEVFEGLLHQMKGICCGGYDGEALSELMERISGMLSILGSEQASPPH</sequence>
<comment type="caution">
    <text evidence="1">The sequence shown here is derived from an EMBL/GenBank/DDBJ whole genome shotgun (WGS) entry which is preliminary data.</text>
</comment>
<reference evidence="2" key="1">
    <citation type="submission" date="2020-06" db="EMBL/GenBank/DDBJ databases">
        <title>Draft genomic sequence of Geomonas sp. Red330.</title>
        <authorList>
            <person name="Itoh H."/>
            <person name="Zhenxing X."/>
            <person name="Ushijima N."/>
            <person name="Masuda Y."/>
            <person name="Shiratori Y."/>
            <person name="Senoo K."/>
        </authorList>
    </citation>
    <scope>NUCLEOTIDE SEQUENCE [LARGE SCALE GENOMIC DNA]</scope>
    <source>
        <strain evidence="2">Red330</strain>
    </source>
</reference>
<dbReference type="Proteomes" id="UP000556026">
    <property type="component" value="Unassembled WGS sequence"/>
</dbReference>
<evidence type="ECO:0000313" key="2">
    <source>
        <dbReference type="Proteomes" id="UP000556026"/>
    </source>
</evidence>
<name>A0A6V8MND2_9BACT</name>
<protein>
    <submittedName>
        <fullName evidence="1">Uncharacterized protein</fullName>
    </submittedName>
</protein>